<evidence type="ECO:0000256" key="3">
    <source>
        <dbReference type="SAM" id="MobiDB-lite"/>
    </source>
</evidence>
<dbReference type="InterPro" id="IPR051560">
    <property type="entry name" value="MAM_domain-containing"/>
</dbReference>
<keyword evidence="4" id="KW-0472">Membrane</keyword>
<evidence type="ECO:0000259" key="7">
    <source>
        <dbReference type="PROSITE" id="PS50923"/>
    </source>
</evidence>
<keyword evidence="4" id="KW-0812">Transmembrane</keyword>
<dbReference type="SUPFAM" id="SSF49899">
    <property type="entry name" value="Concanavalin A-like lectins/glucanases"/>
    <property type="match status" value="1"/>
</dbReference>
<keyword evidence="2" id="KW-0768">Sushi</keyword>
<protein>
    <submittedName>
        <fullName evidence="9">Blast:MAM domain-containing protein 2</fullName>
    </submittedName>
</protein>
<dbReference type="OrthoDB" id="6107927at2759"/>
<evidence type="ECO:0000313" key="10">
    <source>
        <dbReference type="Proteomes" id="UP000268350"/>
    </source>
</evidence>
<feature type="disulfide bond" evidence="2">
    <location>
        <begin position="49"/>
        <end position="76"/>
    </location>
</feature>
<dbReference type="PROSITE" id="PS00524">
    <property type="entry name" value="SMB_1"/>
    <property type="match status" value="1"/>
</dbReference>
<dbReference type="Gene3D" id="2.60.120.200">
    <property type="match status" value="1"/>
</dbReference>
<accession>A0A3B0JFG9</accession>
<dbReference type="SMART" id="SM00201">
    <property type="entry name" value="SO"/>
    <property type="match status" value="1"/>
</dbReference>
<evidence type="ECO:0000256" key="1">
    <source>
        <dbReference type="ARBA" id="ARBA00023157"/>
    </source>
</evidence>
<dbReference type="InterPro" id="IPR035976">
    <property type="entry name" value="Sushi/SCR/CCP_sf"/>
</dbReference>
<dbReference type="InterPro" id="IPR000998">
    <property type="entry name" value="MAM_dom"/>
</dbReference>
<dbReference type="SUPFAM" id="SSF90188">
    <property type="entry name" value="Somatomedin B domain"/>
    <property type="match status" value="1"/>
</dbReference>
<feature type="transmembrane region" description="Helical" evidence="4">
    <location>
        <begin position="588"/>
        <end position="609"/>
    </location>
</feature>
<dbReference type="Pfam" id="PF00084">
    <property type="entry name" value="Sushi"/>
    <property type="match status" value="1"/>
</dbReference>
<dbReference type="SUPFAM" id="SSF57535">
    <property type="entry name" value="Complement control module/SCR domain"/>
    <property type="match status" value="2"/>
</dbReference>
<evidence type="ECO:0000256" key="4">
    <source>
        <dbReference type="SAM" id="Phobius"/>
    </source>
</evidence>
<dbReference type="PROSITE" id="PS50923">
    <property type="entry name" value="SUSHI"/>
    <property type="match status" value="2"/>
</dbReference>
<comment type="caution">
    <text evidence="2">Lacks conserved residue(s) required for the propagation of feature annotation.</text>
</comment>
<keyword evidence="1 2" id="KW-1015">Disulfide bond</keyword>
<dbReference type="GO" id="GO:0016020">
    <property type="term" value="C:membrane"/>
    <property type="evidence" value="ECO:0007669"/>
    <property type="project" value="InterPro"/>
</dbReference>
<dbReference type="InterPro" id="IPR000436">
    <property type="entry name" value="Sushi_SCR_CCP_dom"/>
</dbReference>
<dbReference type="Gene3D" id="2.10.70.10">
    <property type="entry name" value="Complement Module, domain 1"/>
    <property type="match status" value="1"/>
</dbReference>
<keyword evidence="4" id="KW-1133">Transmembrane helix</keyword>
<dbReference type="PANTHER" id="PTHR23282:SF146">
    <property type="entry name" value="RT07201P-RELATED"/>
    <property type="match status" value="1"/>
</dbReference>
<evidence type="ECO:0000256" key="2">
    <source>
        <dbReference type="PROSITE-ProRule" id="PRU00302"/>
    </source>
</evidence>
<dbReference type="OMA" id="SHACDFE"/>
<feature type="domain" description="Sushi" evidence="7">
    <location>
        <begin position="79"/>
        <end position="132"/>
    </location>
</feature>
<evidence type="ECO:0000259" key="8">
    <source>
        <dbReference type="PROSITE" id="PS50958"/>
    </source>
</evidence>
<gene>
    <name evidence="9" type="ORF">DGUA_6G011724</name>
</gene>
<dbReference type="CDD" id="cd00033">
    <property type="entry name" value="CCP"/>
    <property type="match status" value="1"/>
</dbReference>
<dbReference type="SMART" id="SM00137">
    <property type="entry name" value="MAM"/>
    <property type="match status" value="1"/>
</dbReference>
<keyword evidence="5" id="KW-0732">Signal</keyword>
<feature type="compositionally biased region" description="Low complexity" evidence="3">
    <location>
        <begin position="400"/>
        <end position="541"/>
    </location>
</feature>
<dbReference type="InterPro" id="IPR001212">
    <property type="entry name" value="Somatomedin_B_dom"/>
</dbReference>
<evidence type="ECO:0000256" key="5">
    <source>
        <dbReference type="SAM" id="SignalP"/>
    </source>
</evidence>
<keyword evidence="10" id="KW-1185">Reference proteome</keyword>
<feature type="domain" description="MAM" evidence="6">
    <location>
        <begin position="139"/>
        <end position="317"/>
    </location>
</feature>
<proteinExistence type="predicted"/>
<dbReference type="Gene3D" id="4.10.410.20">
    <property type="match status" value="1"/>
</dbReference>
<dbReference type="Proteomes" id="UP000268350">
    <property type="component" value="Unassembled WGS sequence"/>
</dbReference>
<name>A0A3B0JFG9_DROGU</name>
<evidence type="ECO:0000313" key="9">
    <source>
        <dbReference type="EMBL" id="SPP78962.1"/>
    </source>
</evidence>
<dbReference type="CDD" id="cd06263">
    <property type="entry name" value="MAM"/>
    <property type="match status" value="1"/>
</dbReference>
<reference evidence="10" key="1">
    <citation type="submission" date="2018-01" db="EMBL/GenBank/DDBJ databases">
        <authorList>
            <person name="Alioto T."/>
            <person name="Alioto T."/>
        </authorList>
    </citation>
    <scope>NUCLEOTIDE SEQUENCE [LARGE SCALE GENOMIC DNA]</scope>
</reference>
<feature type="chain" id="PRO_5017199840" evidence="5">
    <location>
        <begin position="25"/>
        <end position="686"/>
    </location>
</feature>
<dbReference type="AlphaFoldDB" id="A0A3B0JFG9"/>
<organism evidence="9 10">
    <name type="scientific">Drosophila guanche</name>
    <name type="common">Fruit fly</name>
    <dbReference type="NCBI Taxonomy" id="7266"/>
    <lineage>
        <taxon>Eukaryota</taxon>
        <taxon>Metazoa</taxon>
        <taxon>Ecdysozoa</taxon>
        <taxon>Arthropoda</taxon>
        <taxon>Hexapoda</taxon>
        <taxon>Insecta</taxon>
        <taxon>Pterygota</taxon>
        <taxon>Neoptera</taxon>
        <taxon>Endopterygota</taxon>
        <taxon>Diptera</taxon>
        <taxon>Brachycera</taxon>
        <taxon>Muscomorpha</taxon>
        <taxon>Ephydroidea</taxon>
        <taxon>Drosophilidae</taxon>
        <taxon>Drosophila</taxon>
        <taxon>Sophophora</taxon>
    </lineage>
</organism>
<feature type="region of interest" description="Disordered" evidence="3">
    <location>
        <begin position="641"/>
        <end position="662"/>
    </location>
</feature>
<sequence>MSKLLGLALPLLLLLLMLPGHTAGRCERSTTLQHGSIVNRNRNLVRFRCDPGYSLQGSSIATCGTDGRLRGERPFCAKRGCPELQTLGNTDSFTLNGLKAYTVCHDGFVLVGSGSAYCNGTHWNTALGSCRRSNHSLDHSCDFESEDQCGWTAEQSYMQPWKRISTVADYHSYRTGPRHDHTFQSSYGGHYMRMETKSGAFGSYHFMSPIYPRELSLKTACCFRFHYLMYGVGVESLVVSVKPISLSVQDMWTSFKANSTKWKETGSQGTQWLEHTIFIDEMEEDFQVIFTATDARARFGDIAIDDVRLMTGRDCGVGEYTTTPEPTVKPDSSEEPMVFDMMNCTNRCGQPGSRYVLTEDGILKGCGCNEECVELENCCLNYMEECVVMTDATAEEETTTIATTKTTTTTTTTTRRPTTTKRTTTTTTTTPKPTTKRTTTTTTTTTTPKPTTRRTTTTTAKPTTTTRRTTTAKPTTTTTKRTTTTRKLTPTTTTTTRRPTTTTRKTTTKPLTTTTPNTTTITPTTTTTSTTASSTTTQKSTSAAVVNPPKGNPISTTERLNNRISWTVDPNEIAGNMDITGNSNVNPALVMLYLLLAIALIVGLANVTYRWIIPMAAATPSNEKAVAFQKAFSKLRKTRVPRRNLPRDGQGQPLCDTDDEDGDDYFENDATRFEEMGVDIRNVTDL</sequence>
<dbReference type="EMBL" id="OUUW01000004">
    <property type="protein sequence ID" value="SPP78962.1"/>
    <property type="molecule type" value="Genomic_DNA"/>
</dbReference>
<feature type="signal peptide" evidence="5">
    <location>
        <begin position="1"/>
        <end position="24"/>
    </location>
</feature>
<dbReference type="Pfam" id="PF01033">
    <property type="entry name" value="Somatomedin_B"/>
    <property type="match status" value="1"/>
</dbReference>
<feature type="domain" description="Sushi" evidence="7">
    <location>
        <begin position="24"/>
        <end position="78"/>
    </location>
</feature>
<dbReference type="InterPro" id="IPR036024">
    <property type="entry name" value="Somatomedin_B-like_dom_sf"/>
</dbReference>
<feature type="domain" description="SMB" evidence="8">
    <location>
        <begin position="340"/>
        <end position="390"/>
    </location>
</feature>
<dbReference type="PROSITE" id="PS50060">
    <property type="entry name" value="MAM_2"/>
    <property type="match status" value="1"/>
</dbReference>
<dbReference type="STRING" id="7266.A0A3B0JFG9"/>
<feature type="region of interest" description="Disordered" evidence="3">
    <location>
        <begin position="400"/>
        <end position="557"/>
    </location>
</feature>
<dbReference type="InterPro" id="IPR013320">
    <property type="entry name" value="ConA-like_dom_sf"/>
</dbReference>
<dbReference type="SMART" id="SM00032">
    <property type="entry name" value="CCP"/>
    <property type="match status" value="2"/>
</dbReference>
<dbReference type="PROSITE" id="PS50958">
    <property type="entry name" value="SMB_2"/>
    <property type="match status" value="1"/>
</dbReference>
<dbReference type="PANTHER" id="PTHR23282">
    <property type="entry name" value="APICAL ENDOSOMAL GLYCOPROTEIN PRECURSOR"/>
    <property type="match status" value="1"/>
</dbReference>
<dbReference type="Pfam" id="PF00629">
    <property type="entry name" value="MAM"/>
    <property type="match status" value="1"/>
</dbReference>
<evidence type="ECO:0000259" key="6">
    <source>
        <dbReference type="PROSITE" id="PS50060"/>
    </source>
</evidence>